<keyword evidence="3" id="KW-0343">GTPase activation</keyword>
<dbReference type="FunFam" id="2.30.30.40:FF:000030">
    <property type="entry name" value="rho GTPase-activating protein 32 isoform X2"/>
    <property type="match status" value="1"/>
</dbReference>
<feature type="compositionally biased region" description="Low complexity" evidence="5">
    <location>
        <begin position="1218"/>
        <end position="1230"/>
    </location>
</feature>
<proteinExistence type="inferred from homology"/>
<dbReference type="PANTHER" id="PTHR15729:SF13">
    <property type="entry name" value="RHO GTPASE-ACTIVATING PROTEIN 32"/>
    <property type="match status" value="1"/>
</dbReference>
<dbReference type="SUPFAM" id="SSF50044">
    <property type="entry name" value="SH3-domain"/>
    <property type="match status" value="1"/>
</dbReference>
<dbReference type="GO" id="GO:0015629">
    <property type="term" value="C:actin cytoskeleton"/>
    <property type="evidence" value="ECO:0007669"/>
    <property type="project" value="TreeGrafter"/>
</dbReference>
<feature type="compositionally biased region" description="Polar residues" evidence="5">
    <location>
        <begin position="1289"/>
        <end position="1300"/>
    </location>
</feature>
<dbReference type="GO" id="GO:0007264">
    <property type="term" value="P:small GTPase-mediated signal transduction"/>
    <property type="evidence" value="ECO:0007669"/>
    <property type="project" value="TreeGrafter"/>
</dbReference>
<dbReference type="GO" id="GO:0005096">
    <property type="term" value="F:GTPase activator activity"/>
    <property type="evidence" value="ECO:0007669"/>
    <property type="project" value="UniProtKB-KW"/>
</dbReference>
<feature type="compositionally biased region" description="Basic and acidic residues" evidence="5">
    <location>
        <begin position="1029"/>
        <end position="1041"/>
    </location>
</feature>
<feature type="region of interest" description="Disordered" evidence="5">
    <location>
        <begin position="1818"/>
        <end position="1838"/>
    </location>
</feature>
<evidence type="ECO:0000259" key="6">
    <source>
        <dbReference type="PROSITE" id="PS50002"/>
    </source>
</evidence>
<feature type="region of interest" description="Disordered" evidence="5">
    <location>
        <begin position="1168"/>
        <end position="1239"/>
    </location>
</feature>
<feature type="compositionally biased region" description="Basic residues" evidence="5">
    <location>
        <begin position="1886"/>
        <end position="1895"/>
    </location>
</feature>
<evidence type="ECO:0000256" key="3">
    <source>
        <dbReference type="ARBA" id="ARBA00022468"/>
    </source>
</evidence>
<dbReference type="GO" id="GO:0005654">
    <property type="term" value="C:nucleoplasm"/>
    <property type="evidence" value="ECO:0007669"/>
    <property type="project" value="TreeGrafter"/>
</dbReference>
<dbReference type="Pfam" id="PF00620">
    <property type="entry name" value="RhoGAP"/>
    <property type="match status" value="1"/>
</dbReference>
<feature type="region of interest" description="Disordered" evidence="5">
    <location>
        <begin position="1930"/>
        <end position="1959"/>
    </location>
</feature>
<evidence type="ECO:0000259" key="7">
    <source>
        <dbReference type="PROSITE" id="PS50238"/>
    </source>
</evidence>
<accession>A0A1A8U3R6</accession>
<name>A0A1A8U3R6_NOTFU</name>
<feature type="region of interest" description="Disordered" evidence="5">
    <location>
        <begin position="1870"/>
        <end position="1902"/>
    </location>
</feature>
<dbReference type="Gene3D" id="3.30.1520.10">
    <property type="entry name" value="Phox-like domain"/>
    <property type="match status" value="1"/>
</dbReference>
<dbReference type="PANTHER" id="PTHR15729">
    <property type="entry name" value="CDC42 GTPASE-ACTIVATING PROTEIN"/>
    <property type="match status" value="1"/>
</dbReference>
<feature type="region of interest" description="Disordered" evidence="5">
    <location>
        <begin position="1368"/>
        <end position="1397"/>
    </location>
</feature>
<dbReference type="SUPFAM" id="SSF48350">
    <property type="entry name" value="GTPase activation domain, GAP"/>
    <property type="match status" value="1"/>
</dbReference>
<dbReference type="PROSITE" id="PS50238">
    <property type="entry name" value="RHOGAP"/>
    <property type="match status" value="1"/>
</dbReference>
<feature type="region of interest" description="Disordered" evidence="5">
    <location>
        <begin position="1"/>
        <end position="48"/>
    </location>
</feature>
<feature type="domain" description="SH3" evidence="6">
    <location>
        <begin position="584"/>
        <end position="646"/>
    </location>
</feature>
<dbReference type="InterPro" id="IPR001452">
    <property type="entry name" value="SH3_domain"/>
</dbReference>
<protein>
    <submittedName>
        <fullName evidence="8">Rho GTPase activating protein 32</fullName>
    </submittedName>
</protein>
<feature type="compositionally biased region" description="Polar residues" evidence="5">
    <location>
        <begin position="1368"/>
        <end position="1377"/>
    </location>
</feature>
<feature type="domain" description="Rho-GAP" evidence="7">
    <location>
        <begin position="697"/>
        <end position="892"/>
    </location>
</feature>
<dbReference type="InterPro" id="IPR000198">
    <property type="entry name" value="RhoGAP_dom"/>
</dbReference>
<evidence type="ECO:0000313" key="8">
    <source>
        <dbReference type="EMBL" id="SBS42735.1"/>
    </source>
</evidence>
<comment type="similarity">
    <text evidence="1">Belongs to the PX domain-containing GAP family.</text>
</comment>
<feature type="region of interest" description="Disordered" evidence="5">
    <location>
        <begin position="352"/>
        <end position="413"/>
    </location>
</feature>
<dbReference type="GO" id="GO:0001650">
    <property type="term" value="C:fibrillar center"/>
    <property type="evidence" value="ECO:0007669"/>
    <property type="project" value="TreeGrafter"/>
</dbReference>
<dbReference type="FunFam" id="1.10.555.10:FF:000002">
    <property type="entry name" value="rho GTPase-activating protein 32 isoform X1"/>
    <property type="match status" value="1"/>
</dbReference>
<feature type="region of interest" description="Disordered" evidence="5">
    <location>
        <begin position="83"/>
        <end position="125"/>
    </location>
</feature>
<reference evidence="8" key="2">
    <citation type="submission" date="2016-06" db="EMBL/GenBank/DDBJ databases">
        <title>The genome of a short-lived fish provides insights into sex chromosome evolution and the genetic control of aging.</title>
        <authorList>
            <person name="Reichwald K."/>
            <person name="Felder M."/>
            <person name="Petzold A."/>
            <person name="Koch P."/>
            <person name="Groth M."/>
            <person name="Platzer M."/>
        </authorList>
    </citation>
    <scope>NUCLEOTIDE SEQUENCE</scope>
    <source>
        <tissue evidence="8">Brain</tissue>
    </source>
</reference>
<feature type="compositionally biased region" description="Polar residues" evidence="5">
    <location>
        <begin position="94"/>
        <end position="112"/>
    </location>
</feature>
<dbReference type="EMBL" id="HAEJ01002278">
    <property type="protein sequence ID" value="SBS42735.1"/>
    <property type="molecule type" value="Transcribed_RNA"/>
</dbReference>
<dbReference type="PROSITE" id="PS50002">
    <property type="entry name" value="SH3"/>
    <property type="match status" value="1"/>
</dbReference>
<evidence type="ECO:0000256" key="1">
    <source>
        <dbReference type="ARBA" id="ARBA00008795"/>
    </source>
</evidence>
<feature type="region of interest" description="Disordered" evidence="5">
    <location>
        <begin position="195"/>
        <end position="238"/>
    </location>
</feature>
<feature type="region of interest" description="Disordered" evidence="5">
    <location>
        <begin position="1003"/>
        <end position="1118"/>
    </location>
</feature>
<feature type="compositionally biased region" description="Polar residues" evidence="5">
    <location>
        <begin position="378"/>
        <end position="387"/>
    </location>
</feature>
<feature type="compositionally biased region" description="Basic and acidic residues" evidence="5">
    <location>
        <begin position="1386"/>
        <end position="1397"/>
    </location>
</feature>
<reference evidence="8" key="1">
    <citation type="submission" date="2016-05" db="EMBL/GenBank/DDBJ databases">
        <authorList>
            <person name="Lavstsen T."/>
            <person name="Jespersen J.S."/>
        </authorList>
    </citation>
    <scope>NUCLEOTIDE SEQUENCE</scope>
    <source>
        <tissue evidence="8">Brain</tissue>
    </source>
</reference>
<dbReference type="SUPFAM" id="SSF64268">
    <property type="entry name" value="PX domain"/>
    <property type="match status" value="1"/>
</dbReference>
<feature type="compositionally biased region" description="Basic and acidic residues" evidence="5">
    <location>
        <begin position="1"/>
        <end position="10"/>
    </location>
</feature>
<feature type="region of interest" description="Disordered" evidence="5">
    <location>
        <begin position="251"/>
        <end position="296"/>
    </location>
</feature>
<dbReference type="InterPro" id="IPR051576">
    <property type="entry name" value="PX-Rho_GAP"/>
</dbReference>
<evidence type="ECO:0000256" key="5">
    <source>
        <dbReference type="SAM" id="MobiDB-lite"/>
    </source>
</evidence>
<dbReference type="GO" id="GO:0035091">
    <property type="term" value="F:phosphatidylinositol binding"/>
    <property type="evidence" value="ECO:0007669"/>
    <property type="project" value="InterPro"/>
</dbReference>
<evidence type="ECO:0000256" key="4">
    <source>
        <dbReference type="PROSITE-ProRule" id="PRU00192"/>
    </source>
</evidence>
<dbReference type="CDD" id="cd11835">
    <property type="entry name" value="SH3_ARHGAP32_33"/>
    <property type="match status" value="1"/>
</dbReference>
<dbReference type="SMART" id="SM00326">
    <property type="entry name" value="SH3"/>
    <property type="match status" value="1"/>
</dbReference>
<dbReference type="SMART" id="SM00324">
    <property type="entry name" value="RhoGAP"/>
    <property type="match status" value="1"/>
</dbReference>
<feature type="region of interest" description="Disordered" evidence="5">
    <location>
        <begin position="1288"/>
        <end position="1313"/>
    </location>
</feature>
<feature type="region of interest" description="Disordered" evidence="5">
    <location>
        <begin position="1724"/>
        <end position="1803"/>
    </location>
</feature>
<feature type="compositionally biased region" description="Polar residues" evidence="5">
    <location>
        <begin position="23"/>
        <end position="32"/>
    </location>
</feature>
<feature type="compositionally biased region" description="Low complexity" evidence="5">
    <location>
        <begin position="264"/>
        <end position="283"/>
    </location>
</feature>
<dbReference type="CDD" id="cd04384">
    <property type="entry name" value="RhoGAP_CdGAP"/>
    <property type="match status" value="1"/>
</dbReference>
<feature type="compositionally biased region" description="Polar residues" evidence="5">
    <location>
        <begin position="1778"/>
        <end position="1803"/>
    </location>
</feature>
<dbReference type="InterPro" id="IPR036871">
    <property type="entry name" value="PX_dom_sf"/>
</dbReference>
<dbReference type="GO" id="GO:0005938">
    <property type="term" value="C:cell cortex"/>
    <property type="evidence" value="ECO:0007669"/>
    <property type="project" value="TreeGrafter"/>
</dbReference>
<sequence length="1986" mass="219274">CVFRFYRSDGESPAEPSSEPLFSVNNSGTGRTRGSERAGPSRSGWRLDRDMGLMNAIGLQPRNPTPSVTSQGTQTPIIQLQNAETQTERDLSEPSVSQLPLTVTPEAPSTSRAALGPPESIRGHDGVQTEDAAAAGSGPAESVDFVSGEDALTRIRRLIAEGGMTAVVQREQSTTMASMGGFGNNIIVSHRIHRGSQTGSGASRPVTDPSSQPLFVDPPYPSRPAQAVAPPEQLTPMWGPQVLREPQVDMDDVFDGGRTDDDSLPGPSSSSLLLSSPSSSSSSHNPGKKAPAALQRCRTRSGAFHLKTSTSDDHLHHERRSSVDVHSALLQQASIMEAGCVVAAVIENAASSPQGEPGSGDVLEGVVLPSPDVDNDDALSQATNNNPPEEKQPQETSTAMMRSDDATEAPAEPLLRSCVSTASMKVKNMKKLTFPRGHFPRLAECAHFHYETVDFGNVQLAFAEGQSEGPKAGLDSKELVFIVQITCQSRNWLVKRSYEDFRVLDKHLHLCIYDRRYSQLSEIPRFDTLKDTTESVSTMLTNYLSRFSAIADNKINCGPVLTWMEIDNKGNHLLVSEEASINVPAIAAAHVTKRYTAQATDELTFEVGDIVSVIDMPPKEDTGWWRGKHGFQVGFFPCDCVELINEKIPPSVQNSVPKPVCKKHGKLVTFLRSFMKSRPPPQKLRQRGILRERVFGCDLGEYLHNSGHEVPQVVKSCAEFIEKIGVVDGIYRLSGISSNIQKLRHEFDSEQIPDLSRDVFRQDIHSVGSLCKLYFRELPNPLLTYQLYDRFSEAVSAATDEERLLKIHDVIQQLPPPHYRTLEFLMRHLSRLATFSSITNMHTKNLAIVWAPNLLRSRQIESACFSGTAAFMEVRIQSVVVEFILNNTEPLFSPKLSAALRENSGNSTLSRPKSLMVCSPSTKLLSLEEAQARTQTQLLSPATSPCLTHSDYIEVGEGPEALLGKFHTVIELPLESCKRPPVKSKKSPVGNWLSFFHLGKSHSVSKRKLKRHPSEPNEIKSIALPGGRGDNDTLRSTKSEESLTSLQNLEGEPPNYCPLRPRSTSEAVSGISKDDQHSRSRRKHASTAQPLTESPNESQRARAAARLSSFQSEDDLDLFPPAAGISTLDFDPMSFQCSPASATPALQHGKDGNKWRKNVGCSNETEPICSPNNNHMRGSHSPDASPAVCRSGKKASSKQLSPKLRKKSFKTLADVQTASASLHPEPSSSSQVREAPVADGDEPRAFFQHCSSLSTARTDRLMSSVSVLPPHPSSMSAARKLALALAETAQKSSTASQRRSNAPLHPFQRQEAPHDRLPRPFLLDLNVHPQEYSSGHSPTEICRCPRPVHFLPARLCSEVTDGQESTCNFTPNVSPLGSGSLDEGSAEGRDHREENEAGDIDREEHAYHSVGVSMPSQPVCSAKSPSASPVYANTDSVDVYNFRSVLAESLMPVSVEEVRPRQLRTSSSHHYSPEEDSPHGMVEDVYNYHQNHQHRLIQGGQTAALHCPRPSALPPHLSGAKGLYRQASEGCCSSLGLRQQLSPQYRRYHKNEHLIGGGFPRQQGGWQRSEDRGACGHAGIRRARSFHAPQISRYELANTGVLPTDPMFYVKLKASQEAPYQRLIKTGLNPVQFENTRAEYQYNPYSDVNTEDASHYFIDPYRQSGIHHHQSYTVHSAREGGQSDYYNYSPRHAAPVNRQLYIESRDTVVYEARDADVFERVVHQPVKQESKSRHKPTHVSPCESPVSPSDTRSRDMMHTRSKSDPGNANLLSADRIESQTATVTSPTFSRSQQADPELPRQQSGHLCGAELRRVQIKEGSSQQLRKVPSLPERGCPVPKNFEHNDGYYPRGHDQDRLMIINAVNNYSGGVKPSILRRPGRSQSTREHRHHYHYHTKSPLDPEHLESFSTRLNRRTQSTKVKPTQYDHMEGYYAAPRPKPSRSAKAAAGYSPGQSCMSPRGQRLLSKFLGREAFYQAALRSEAGVYE</sequence>
<dbReference type="Gene3D" id="1.10.555.10">
    <property type="entry name" value="Rho GTPase activation protein"/>
    <property type="match status" value="1"/>
</dbReference>
<organism evidence="8">
    <name type="scientific">Nothobranchius furzeri</name>
    <name type="common">Turquoise killifish</name>
    <dbReference type="NCBI Taxonomy" id="105023"/>
    <lineage>
        <taxon>Eukaryota</taxon>
        <taxon>Metazoa</taxon>
        <taxon>Chordata</taxon>
        <taxon>Craniata</taxon>
        <taxon>Vertebrata</taxon>
        <taxon>Euteleostomi</taxon>
        <taxon>Actinopterygii</taxon>
        <taxon>Neopterygii</taxon>
        <taxon>Teleostei</taxon>
        <taxon>Neoteleostei</taxon>
        <taxon>Acanthomorphata</taxon>
        <taxon>Ovalentaria</taxon>
        <taxon>Atherinomorphae</taxon>
        <taxon>Cyprinodontiformes</taxon>
        <taxon>Nothobranchiidae</taxon>
        <taxon>Nothobranchius</taxon>
    </lineage>
</organism>
<dbReference type="InterPro" id="IPR036028">
    <property type="entry name" value="SH3-like_dom_sf"/>
</dbReference>
<dbReference type="Pfam" id="PF14604">
    <property type="entry name" value="SH3_9"/>
    <property type="match status" value="1"/>
</dbReference>
<feature type="compositionally biased region" description="Polar residues" evidence="5">
    <location>
        <begin position="1086"/>
        <end position="1098"/>
    </location>
</feature>
<keyword evidence="2 4" id="KW-0728">SH3 domain</keyword>
<dbReference type="GO" id="GO:0005794">
    <property type="term" value="C:Golgi apparatus"/>
    <property type="evidence" value="ECO:0007669"/>
    <property type="project" value="TreeGrafter"/>
</dbReference>
<feature type="non-terminal residue" evidence="8">
    <location>
        <position position="1"/>
    </location>
</feature>
<feature type="compositionally biased region" description="Basic and acidic residues" evidence="5">
    <location>
        <begin position="1751"/>
        <end position="1763"/>
    </location>
</feature>
<dbReference type="InterPro" id="IPR008936">
    <property type="entry name" value="Rho_GTPase_activation_prot"/>
</dbReference>
<dbReference type="Gene3D" id="2.30.30.40">
    <property type="entry name" value="SH3 Domains"/>
    <property type="match status" value="1"/>
</dbReference>
<gene>
    <name evidence="8" type="primary">ARHGAP32</name>
</gene>
<evidence type="ECO:0000256" key="2">
    <source>
        <dbReference type="ARBA" id="ARBA00022443"/>
    </source>
</evidence>